<evidence type="ECO:0000313" key="3">
    <source>
        <dbReference type="Proteomes" id="UP000646053"/>
    </source>
</evidence>
<accession>A0A8J7Z3V2</accession>
<feature type="transmembrane region" description="Helical" evidence="1">
    <location>
        <begin position="300"/>
        <end position="316"/>
    </location>
</feature>
<evidence type="ECO:0000313" key="2">
    <source>
        <dbReference type="EMBL" id="NDJ18820.1"/>
    </source>
</evidence>
<feature type="transmembrane region" description="Helical" evidence="1">
    <location>
        <begin position="179"/>
        <end position="211"/>
    </location>
</feature>
<organism evidence="2 3">
    <name type="scientific">Myxacorys almedinensis A</name>
    <dbReference type="NCBI Taxonomy" id="2690445"/>
    <lineage>
        <taxon>Bacteria</taxon>
        <taxon>Bacillati</taxon>
        <taxon>Cyanobacteriota</taxon>
        <taxon>Cyanophyceae</taxon>
        <taxon>Leptolyngbyales</taxon>
        <taxon>Leptolyngbyaceae</taxon>
        <taxon>Myxacorys</taxon>
        <taxon>Myxacorys almedinensis</taxon>
    </lineage>
</organism>
<dbReference type="Pfam" id="PF01944">
    <property type="entry name" value="SpoIIM"/>
    <property type="match status" value="1"/>
</dbReference>
<dbReference type="PANTHER" id="PTHR35337:SF1">
    <property type="entry name" value="SLR1478 PROTEIN"/>
    <property type="match status" value="1"/>
</dbReference>
<reference evidence="2" key="1">
    <citation type="submission" date="2019-12" db="EMBL/GenBank/DDBJ databases">
        <title>High-Quality draft genome sequences of three cyanobacteria isolated from the limestone walls of the Old Cathedral of Coimbra.</title>
        <authorList>
            <person name="Tiago I."/>
            <person name="Soares F."/>
            <person name="Portugal A."/>
        </authorList>
    </citation>
    <scope>NUCLEOTIDE SEQUENCE</scope>
    <source>
        <strain evidence="2">A</strain>
    </source>
</reference>
<dbReference type="RefSeq" id="WP_162424346.1">
    <property type="nucleotide sequence ID" value="NZ_WVIE01000020.1"/>
</dbReference>
<dbReference type="Proteomes" id="UP000646053">
    <property type="component" value="Unassembled WGS sequence"/>
</dbReference>
<evidence type="ECO:0000256" key="1">
    <source>
        <dbReference type="SAM" id="Phobius"/>
    </source>
</evidence>
<keyword evidence="3" id="KW-1185">Reference proteome</keyword>
<sequence length="327" mass="36014">MNIKRWIARREVDWKQLDSLLGRVEQRGLRSLSTDEIKQLASLYRSVSGDLARARTYQALVGTTIVQHLQRLTSRGYSQVYQGARRQEWQRILEFYRWGFPAVVQQTSGYSLLALALFVAGGLVGWWLSWRDPVFLSLVLPESMIQTVREEQTLWMGSILGVEPLASSQIMVNNIRVSFTAIAGGITLGIGTILLLFFNGLMIGTVGTLVGQNDLAYPFWAFVLPHGSLELPAIFLAGGAGLLIARGILFPGTMRRADALKVYGVQAAQLGFGIVPMLVIAGAIEGFFSPSPVIPDPVKYLVGLVLFCGLLAYCNSSRQPQADIRSH</sequence>
<keyword evidence="1" id="KW-1133">Transmembrane helix</keyword>
<gene>
    <name evidence="2" type="ORF">GS601_16235</name>
</gene>
<keyword evidence="1" id="KW-0812">Transmembrane</keyword>
<feature type="transmembrane region" description="Helical" evidence="1">
    <location>
        <begin position="154"/>
        <end position="172"/>
    </location>
</feature>
<keyword evidence="1" id="KW-0472">Membrane</keyword>
<feature type="transmembrane region" description="Helical" evidence="1">
    <location>
        <begin position="110"/>
        <end position="128"/>
    </location>
</feature>
<proteinExistence type="predicted"/>
<dbReference type="AlphaFoldDB" id="A0A8J7Z3V2"/>
<protein>
    <submittedName>
        <fullName evidence="2">Stage II sporulation protein M</fullName>
    </submittedName>
</protein>
<feature type="transmembrane region" description="Helical" evidence="1">
    <location>
        <begin position="270"/>
        <end position="288"/>
    </location>
</feature>
<name>A0A8J7Z3V2_9CYAN</name>
<feature type="transmembrane region" description="Helical" evidence="1">
    <location>
        <begin position="231"/>
        <end position="249"/>
    </location>
</feature>
<dbReference type="InterPro" id="IPR002798">
    <property type="entry name" value="SpoIIM-like"/>
</dbReference>
<dbReference type="PANTHER" id="PTHR35337">
    <property type="entry name" value="SLR1478 PROTEIN"/>
    <property type="match status" value="1"/>
</dbReference>
<comment type="caution">
    <text evidence="2">The sequence shown here is derived from an EMBL/GenBank/DDBJ whole genome shotgun (WGS) entry which is preliminary data.</text>
</comment>
<dbReference type="EMBL" id="WVIE01000020">
    <property type="protein sequence ID" value="NDJ18820.1"/>
    <property type="molecule type" value="Genomic_DNA"/>
</dbReference>